<name>A0ABD2NL08_9CUCU</name>
<evidence type="ECO:0008006" key="3">
    <source>
        <dbReference type="Google" id="ProtNLM"/>
    </source>
</evidence>
<organism evidence="1 2">
    <name type="scientific">Cryptolaemus montrouzieri</name>
    <dbReference type="NCBI Taxonomy" id="559131"/>
    <lineage>
        <taxon>Eukaryota</taxon>
        <taxon>Metazoa</taxon>
        <taxon>Ecdysozoa</taxon>
        <taxon>Arthropoda</taxon>
        <taxon>Hexapoda</taxon>
        <taxon>Insecta</taxon>
        <taxon>Pterygota</taxon>
        <taxon>Neoptera</taxon>
        <taxon>Endopterygota</taxon>
        <taxon>Coleoptera</taxon>
        <taxon>Polyphaga</taxon>
        <taxon>Cucujiformia</taxon>
        <taxon>Coccinelloidea</taxon>
        <taxon>Coccinellidae</taxon>
        <taxon>Scymninae</taxon>
        <taxon>Scymnini</taxon>
        <taxon>Cryptolaemus</taxon>
    </lineage>
</organism>
<reference evidence="1 2" key="1">
    <citation type="journal article" date="2021" name="BMC Biol.">
        <title>Horizontally acquired antibacterial genes associated with adaptive radiation of ladybird beetles.</title>
        <authorList>
            <person name="Li H.S."/>
            <person name="Tang X.F."/>
            <person name="Huang Y.H."/>
            <person name="Xu Z.Y."/>
            <person name="Chen M.L."/>
            <person name="Du X.Y."/>
            <person name="Qiu B.Y."/>
            <person name="Chen P.T."/>
            <person name="Zhang W."/>
            <person name="Slipinski A."/>
            <person name="Escalona H.E."/>
            <person name="Waterhouse R.M."/>
            <person name="Zwick A."/>
            <person name="Pang H."/>
        </authorList>
    </citation>
    <scope>NUCLEOTIDE SEQUENCE [LARGE SCALE GENOMIC DNA]</scope>
    <source>
        <strain evidence="1">SYSU2018</strain>
    </source>
</reference>
<sequence>VWTSTNNNESFISVIGHYITEKWETITNLLQCVNWSNALNNLIPIDVIYLDFAKAFDTARNSSAVFG</sequence>
<evidence type="ECO:0000313" key="2">
    <source>
        <dbReference type="Proteomes" id="UP001516400"/>
    </source>
</evidence>
<comment type="caution">
    <text evidence="1">The sequence shown here is derived from an EMBL/GenBank/DDBJ whole genome shotgun (WGS) entry which is preliminary data.</text>
</comment>
<dbReference type="Proteomes" id="UP001516400">
    <property type="component" value="Unassembled WGS sequence"/>
</dbReference>
<evidence type="ECO:0000313" key="1">
    <source>
        <dbReference type="EMBL" id="KAL3279117.1"/>
    </source>
</evidence>
<feature type="non-terminal residue" evidence="1">
    <location>
        <position position="1"/>
    </location>
</feature>
<protein>
    <recommendedName>
        <fullName evidence="3">Reverse transcriptase</fullName>
    </recommendedName>
</protein>
<keyword evidence="2" id="KW-1185">Reference proteome</keyword>
<dbReference type="EMBL" id="JABFTP020000124">
    <property type="protein sequence ID" value="KAL3279117.1"/>
    <property type="molecule type" value="Genomic_DNA"/>
</dbReference>
<feature type="non-terminal residue" evidence="1">
    <location>
        <position position="67"/>
    </location>
</feature>
<gene>
    <name evidence="1" type="ORF">HHI36_016631</name>
</gene>
<proteinExistence type="predicted"/>
<dbReference type="AlphaFoldDB" id="A0ABD2NL08"/>
<accession>A0ABD2NL08</accession>